<evidence type="ECO:0000256" key="8">
    <source>
        <dbReference type="SAM" id="MobiDB-lite"/>
    </source>
</evidence>
<dbReference type="Pfam" id="PF00069">
    <property type="entry name" value="Pkinase"/>
    <property type="match status" value="1"/>
</dbReference>
<feature type="compositionally biased region" description="Gly residues" evidence="8">
    <location>
        <begin position="307"/>
        <end position="321"/>
    </location>
</feature>
<dbReference type="InterPro" id="IPR000719">
    <property type="entry name" value="Prot_kinase_dom"/>
</dbReference>
<keyword evidence="12" id="KW-1185">Reference proteome</keyword>
<name>A0ABV3DEC3_9ACTN</name>
<dbReference type="PROSITE" id="PS00107">
    <property type="entry name" value="PROTEIN_KINASE_ATP"/>
    <property type="match status" value="1"/>
</dbReference>
<dbReference type="InterPro" id="IPR008271">
    <property type="entry name" value="Ser/Thr_kinase_AS"/>
</dbReference>
<dbReference type="Gene3D" id="1.10.510.10">
    <property type="entry name" value="Transferase(Phosphotransferase) domain 1"/>
    <property type="match status" value="1"/>
</dbReference>
<comment type="caution">
    <text evidence="11">The sequence shown here is derived from an EMBL/GenBank/DDBJ whole genome shotgun (WGS) entry which is preliminary data.</text>
</comment>
<evidence type="ECO:0000256" key="1">
    <source>
        <dbReference type="ARBA" id="ARBA00012513"/>
    </source>
</evidence>
<reference evidence="11 12" key="1">
    <citation type="submission" date="2024-06" db="EMBL/GenBank/DDBJ databases">
        <title>The Natural Products Discovery Center: Release of the First 8490 Sequenced Strains for Exploring Actinobacteria Biosynthetic Diversity.</title>
        <authorList>
            <person name="Kalkreuter E."/>
            <person name="Kautsar S.A."/>
            <person name="Yang D."/>
            <person name="Bader C.D."/>
            <person name="Teijaro C.N."/>
            <person name="Fluegel L."/>
            <person name="Davis C.M."/>
            <person name="Simpson J.R."/>
            <person name="Lauterbach L."/>
            <person name="Steele A.D."/>
            <person name="Gui C."/>
            <person name="Meng S."/>
            <person name="Li G."/>
            <person name="Viehrig K."/>
            <person name="Ye F."/>
            <person name="Su P."/>
            <person name="Kiefer A.F."/>
            <person name="Nichols A."/>
            <person name="Cepeda A.J."/>
            <person name="Yan W."/>
            <person name="Fan B."/>
            <person name="Jiang Y."/>
            <person name="Adhikari A."/>
            <person name="Zheng C.-J."/>
            <person name="Schuster L."/>
            <person name="Cowan T.M."/>
            <person name="Smanski M.J."/>
            <person name="Chevrette M.G."/>
            <person name="De Carvalho L.P.S."/>
            <person name="Shen B."/>
        </authorList>
    </citation>
    <scope>NUCLEOTIDE SEQUENCE [LARGE SCALE GENOMIC DNA]</scope>
    <source>
        <strain evidence="11 12">NPDC048946</strain>
    </source>
</reference>
<keyword evidence="9" id="KW-0472">Membrane</keyword>
<dbReference type="PANTHER" id="PTHR43289">
    <property type="entry name" value="MITOGEN-ACTIVATED PROTEIN KINASE KINASE KINASE 20-RELATED"/>
    <property type="match status" value="1"/>
</dbReference>
<feature type="binding site" evidence="7">
    <location>
        <position position="38"/>
    </location>
    <ligand>
        <name>ATP</name>
        <dbReference type="ChEBI" id="CHEBI:30616"/>
    </ligand>
</feature>
<evidence type="ECO:0000313" key="12">
    <source>
        <dbReference type="Proteomes" id="UP001551482"/>
    </source>
</evidence>
<evidence type="ECO:0000256" key="4">
    <source>
        <dbReference type="ARBA" id="ARBA00022741"/>
    </source>
</evidence>
<feature type="region of interest" description="Disordered" evidence="8">
    <location>
        <begin position="520"/>
        <end position="541"/>
    </location>
</feature>
<evidence type="ECO:0000256" key="2">
    <source>
        <dbReference type="ARBA" id="ARBA00022527"/>
    </source>
</evidence>
<keyword evidence="3 11" id="KW-0808">Transferase</keyword>
<feature type="compositionally biased region" description="Low complexity" evidence="8">
    <location>
        <begin position="375"/>
        <end position="387"/>
    </location>
</feature>
<proteinExistence type="predicted"/>
<protein>
    <recommendedName>
        <fullName evidence="1">non-specific serine/threonine protein kinase</fullName>
        <ecNumber evidence="1">2.7.11.1</ecNumber>
    </recommendedName>
</protein>
<dbReference type="PROSITE" id="PS50011">
    <property type="entry name" value="PROTEIN_KINASE_DOM"/>
    <property type="match status" value="1"/>
</dbReference>
<keyword evidence="2" id="KW-0723">Serine/threonine-protein kinase</keyword>
<evidence type="ECO:0000256" key="6">
    <source>
        <dbReference type="ARBA" id="ARBA00022840"/>
    </source>
</evidence>
<keyword evidence="6 7" id="KW-0067">ATP-binding</keyword>
<dbReference type="EC" id="2.7.11.1" evidence="1"/>
<dbReference type="SUPFAM" id="SSF56112">
    <property type="entry name" value="Protein kinase-like (PK-like)"/>
    <property type="match status" value="1"/>
</dbReference>
<dbReference type="EMBL" id="JBEZFP010000022">
    <property type="protein sequence ID" value="MEU8134100.1"/>
    <property type="molecule type" value="Genomic_DNA"/>
</dbReference>
<dbReference type="InterPro" id="IPR017441">
    <property type="entry name" value="Protein_kinase_ATP_BS"/>
</dbReference>
<evidence type="ECO:0000256" key="9">
    <source>
        <dbReference type="SAM" id="Phobius"/>
    </source>
</evidence>
<feature type="domain" description="Protein kinase" evidence="10">
    <location>
        <begin position="9"/>
        <end position="268"/>
    </location>
</feature>
<keyword evidence="5 11" id="KW-0418">Kinase</keyword>
<keyword evidence="4 7" id="KW-0547">Nucleotide-binding</keyword>
<feature type="compositionally biased region" description="Pro residues" evidence="8">
    <location>
        <begin position="339"/>
        <end position="360"/>
    </location>
</feature>
<dbReference type="PROSITE" id="PS00108">
    <property type="entry name" value="PROTEIN_KINASE_ST"/>
    <property type="match status" value="1"/>
</dbReference>
<dbReference type="RefSeq" id="WP_358352480.1">
    <property type="nucleotide sequence ID" value="NZ_JBEZFP010000022.1"/>
</dbReference>
<evidence type="ECO:0000256" key="3">
    <source>
        <dbReference type="ARBA" id="ARBA00022679"/>
    </source>
</evidence>
<feature type="compositionally biased region" description="Pro residues" evidence="8">
    <location>
        <begin position="403"/>
        <end position="417"/>
    </location>
</feature>
<keyword evidence="9" id="KW-0812">Transmembrane</keyword>
<evidence type="ECO:0000259" key="10">
    <source>
        <dbReference type="PROSITE" id="PS50011"/>
    </source>
</evidence>
<dbReference type="SMART" id="SM00220">
    <property type="entry name" value="S_TKc"/>
    <property type="match status" value="1"/>
</dbReference>
<keyword evidence="9" id="KW-1133">Transmembrane helix</keyword>
<dbReference type="PANTHER" id="PTHR43289:SF6">
    <property type="entry name" value="SERINE_THREONINE-PROTEIN KINASE NEKL-3"/>
    <property type="match status" value="1"/>
</dbReference>
<dbReference type="Proteomes" id="UP001551482">
    <property type="component" value="Unassembled WGS sequence"/>
</dbReference>
<feature type="compositionally biased region" description="Basic and acidic residues" evidence="8">
    <location>
        <begin position="418"/>
        <end position="453"/>
    </location>
</feature>
<dbReference type="InterPro" id="IPR011009">
    <property type="entry name" value="Kinase-like_dom_sf"/>
</dbReference>
<feature type="region of interest" description="Disordered" evidence="8">
    <location>
        <begin position="307"/>
        <end position="464"/>
    </location>
</feature>
<accession>A0ABV3DEC3</accession>
<dbReference type="GO" id="GO:0004674">
    <property type="term" value="F:protein serine/threonine kinase activity"/>
    <property type="evidence" value="ECO:0007669"/>
    <property type="project" value="UniProtKB-EC"/>
</dbReference>
<feature type="transmembrane region" description="Helical" evidence="9">
    <location>
        <begin position="465"/>
        <end position="491"/>
    </location>
</feature>
<evidence type="ECO:0000313" key="11">
    <source>
        <dbReference type="EMBL" id="MEU8134100.1"/>
    </source>
</evidence>
<organism evidence="11 12">
    <name type="scientific">Streptodolium elevatio</name>
    <dbReference type="NCBI Taxonomy" id="3157996"/>
    <lineage>
        <taxon>Bacteria</taxon>
        <taxon>Bacillati</taxon>
        <taxon>Actinomycetota</taxon>
        <taxon>Actinomycetes</taxon>
        <taxon>Kitasatosporales</taxon>
        <taxon>Streptomycetaceae</taxon>
        <taxon>Streptodolium</taxon>
    </lineage>
</organism>
<dbReference type="CDD" id="cd14014">
    <property type="entry name" value="STKc_PknB_like"/>
    <property type="match status" value="1"/>
</dbReference>
<sequence>MDRPVGSKYLLEETLGRGASGTVWRARVRDTGEVVAVKVLREELAGDPDVVTRFLRERSLLLRLSHPNLVRVRDLVVEGELLALVMDLIDGPDLRTYLRDNGPLPPVAAALTMAQVCDALHVTHADGVIHRDLKPANIMLNRNGDSLYPMLTDFGIARLAESPALTRTHELVGTPSYVAPESAEGRPLTPSVDIYAAGVVLYELVAGHPPFTDSNPIALLHRHLAETPTRPANMPDAYWLVVERCLSKQPERRPDAQGLGNVLRHAAEVLQGSRADDGSLRRMLDAAAIGGAAAVGGAAGAAGFGSGSGPGGPGGPGGLGAPGADDPTRVVPRSGSGVPGPPSAPPPPPPAQRPPQPPAPDRTRVMDEVPPPYRPSSQPSGYPQQPLYRDEPGYARQGGGPSAGPPAAPPPYRAPEPPPRREPPPPPPQRRDSQRPPEVEPPRRRREPREPREPRRRGGFRPSRIPGVGCTLGCLMRLVVMAAILFAIYWFSPLRDWVNNAIDVFGEVKGWYEKTKDFFDGGGDGGNGGGNGGTGGADTSP</sequence>
<gene>
    <name evidence="11" type="ORF">AB0C36_11360</name>
</gene>
<evidence type="ECO:0000256" key="7">
    <source>
        <dbReference type="PROSITE-ProRule" id="PRU10141"/>
    </source>
</evidence>
<evidence type="ECO:0000256" key="5">
    <source>
        <dbReference type="ARBA" id="ARBA00022777"/>
    </source>
</evidence>